<evidence type="ECO:0000256" key="1">
    <source>
        <dbReference type="SAM" id="SignalP"/>
    </source>
</evidence>
<evidence type="ECO:0000313" key="3">
    <source>
        <dbReference type="Proteomes" id="UP000321638"/>
    </source>
</evidence>
<keyword evidence="3" id="KW-1185">Reference proteome</keyword>
<gene>
    <name evidence="2" type="ORF">FHP25_06555</name>
</gene>
<protein>
    <submittedName>
        <fullName evidence="2">DUF1036 domain-containing protein</fullName>
    </submittedName>
</protein>
<proteinExistence type="predicted"/>
<feature type="chain" id="PRO_5022688774" evidence="1">
    <location>
        <begin position="22"/>
        <end position="142"/>
    </location>
</feature>
<dbReference type="OrthoDB" id="9806840at2"/>
<organism evidence="2 3">
    <name type="scientific">Vineibacter terrae</name>
    <dbReference type="NCBI Taxonomy" id="2586908"/>
    <lineage>
        <taxon>Bacteria</taxon>
        <taxon>Pseudomonadati</taxon>
        <taxon>Pseudomonadota</taxon>
        <taxon>Alphaproteobacteria</taxon>
        <taxon>Hyphomicrobiales</taxon>
        <taxon>Vineibacter</taxon>
    </lineage>
</organism>
<accession>A0A5C8PT92</accession>
<dbReference type="AlphaFoldDB" id="A0A5C8PT92"/>
<dbReference type="Proteomes" id="UP000321638">
    <property type="component" value="Unassembled WGS sequence"/>
</dbReference>
<reference evidence="2 3" key="1">
    <citation type="submission" date="2019-06" db="EMBL/GenBank/DDBJ databases">
        <title>New taxonomy in bacterial strain CC-CFT640, isolated from vineyard.</title>
        <authorList>
            <person name="Lin S.-Y."/>
            <person name="Tsai C.-F."/>
            <person name="Young C.-C."/>
        </authorList>
    </citation>
    <scope>NUCLEOTIDE SEQUENCE [LARGE SCALE GENOMIC DNA]</scope>
    <source>
        <strain evidence="2 3">CC-CFT640</strain>
    </source>
</reference>
<dbReference type="InterPro" id="IPR009380">
    <property type="entry name" value="DUF1036"/>
</dbReference>
<evidence type="ECO:0000313" key="2">
    <source>
        <dbReference type="EMBL" id="TXL79591.1"/>
    </source>
</evidence>
<feature type="signal peptide" evidence="1">
    <location>
        <begin position="1"/>
        <end position="21"/>
    </location>
</feature>
<comment type="caution">
    <text evidence="2">The sequence shown here is derived from an EMBL/GenBank/DDBJ whole genome shotgun (WGS) entry which is preliminary data.</text>
</comment>
<dbReference type="RefSeq" id="WP_147846099.1">
    <property type="nucleotide sequence ID" value="NZ_VDUZ01000005.1"/>
</dbReference>
<keyword evidence="1" id="KW-0732">Signal</keyword>
<sequence length="142" mass="15722">MRWLVGAVLAGCVALPGTASAQNSNLNAIRVCNQTSKSISVAKASATGQTEKGKPIFMSQGWYTLAPSECNVLWQAPFVTRYYYVYAESSGSHWSGNYPMCVSDKAFRIADNQCAQGYKRRMFNEIDTRGKSGMFTYNFQGR</sequence>
<dbReference type="Pfam" id="PF06282">
    <property type="entry name" value="DUF1036"/>
    <property type="match status" value="1"/>
</dbReference>
<dbReference type="EMBL" id="VDUZ01000005">
    <property type="protein sequence ID" value="TXL79591.1"/>
    <property type="molecule type" value="Genomic_DNA"/>
</dbReference>
<name>A0A5C8PT92_9HYPH</name>